<evidence type="ECO:0000313" key="1">
    <source>
        <dbReference type="EMBL" id="QHS98116.1"/>
    </source>
</evidence>
<proteinExistence type="predicted"/>
<name>A0A6C0C137_9ZZZZ</name>
<sequence>MASTRRKNNKGDYVLKQAQHENMLSNRLYEHNAYPSQSHLPGDGLLVGQMGPMKMSQNFADIESFLRGTGSVDLVNERKQTVPILNNLQSLSVIDKTKLQIPEPLVVEHGQRPSYQK</sequence>
<reference evidence="1" key="1">
    <citation type="journal article" date="2020" name="Nature">
        <title>Giant virus diversity and host interactions through global metagenomics.</title>
        <authorList>
            <person name="Schulz F."/>
            <person name="Roux S."/>
            <person name="Paez-Espino D."/>
            <person name="Jungbluth S."/>
            <person name="Walsh D.A."/>
            <person name="Denef V.J."/>
            <person name="McMahon K.D."/>
            <person name="Konstantinidis K.T."/>
            <person name="Eloe-Fadrosh E.A."/>
            <person name="Kyrpides N.C."/>
            <person name="Woyke T."/>
        </authorList>
    </citation>
    <scope>NUCLEOTIDE SEQUENCE</scope>
    <source>
        <strain evidence="1">GVMAG-M-3300020182-84</strain>
    </source>
</reference>
<organism evidence="1">
    <name type="scientific">viral metagenome</name>
    <dbReference type="NCBI Taxonomy" id="1070528"/>
    <lineage>
        <taxon>unclassified sequences</taxon>
        <taxon>metagenomes</taxon>
        <taxon>organismal metagenomes</taxon>
    </lineage>
</organism>
<accession>A0A6C0C137</accession>
<protein>
    <submittedName>
        <fullName evidence="1">Uncharacterized protein</fullName>
    </submittedName>
</protein>
<dbReference type="AlphaFoldDB" id="A0A6C0C137"/>
<dbReference type="EMBL" id="MN739312">
    <property type="protein sequence ID" value="QHS98116.1"/>
    <property type="molecule type" value="Genomic_DNA"/>
</dbReference>